<reference evidence="1" key="1">
    <citation type="submission" date="2021-03" db="EMBL/GenBank/DDBJ databases">
        <authorList>
            <person name="Li Z."/>
            <person name="Yang C."/>
        </authorList>
    </citation>
    <scope>NUCLEOTIDE SEQUENCE</scope>
    <source>
        <strain evidence="1">Dzin_1.0</strain>
        <tissue evidence="1">Leaf</tissue>
    </source>
</reference>
<sequence>MGAGGIHDEHGLDGLGWLDLVLLDRRRRDSQGAPDGRHRAISYWMRCECSDTRRAMSQMNREKNQKNTMKEPI</sequence>
<proteinExistence type="predicted"/>
<dbReference type="EMBL" id="JAGGNH010000004">
    <property type="protein sequence ID" value="KAJ0976161.1"/>
    <property type="molecule type" value="Genomic_DNA"/>
</dbReference>
<evidence type="ECO:0000313" key="2">
    <source>
        <dbReference type="Proteomes" id="UP001085076"/>
    </source>
</evidence>
<gene>
    <name evidence="1" type="ORF">J5N97_018126</name>
</gene>
<evidence type="ECO:0000313" key="1">
    <source>
        <dbReference type="EMBL" id="KAJ0976161.1"/>
    </source>
</evidence>
<comment type="caution">
    <text evidence="1">The sequence shown here is derived from an EMBL/GenBank/DDBJ whole genome shotgun (WGS) entry which is preliminary data.</text>
</comment>
<keyword evidence="2" id="KW-1185">Reference proteome</keyword>
<organism evidence="1 2">
    <name type="scientific">Dioscorea zingiberensis</name>
    <dbReference type="NCBI Taxonomy" id="325984"/>
    <lineage>
        <taxon>Eukaryota</taxon>
        <taxon>Viridiplantae</taxon>
        <taxon>Streptophyta</taxon>
        <taxon>Embryophyta</taxon>
        <taxon>Tracheophyta</taxon>
        <taxon>Spermatophyta</taxon>
        <taxon>Magnoliopsida</taxon>
        <taxon>Liliopsida</taxon>
        <taxon>Dioscoreales</taxon>
        <taxon>Dioscoreaceae</taxon>
        <taxon>Dioscorea</taxon>
    </lineage>
</organism>
<name>A0A9D5CML5_9LILI</name>
<dbReference type="AlphaFoldDB" id="A0A9D5CML5"/>
<reference evidence="1" key="2">
    <citation type="journal article" date="2022" name="Hortic Res">
        <title>The genome of Dioscorea zingiberensis sheds light on the biosynthesis, origin and evolution of the medicinally important diosgenin saponins.</title>
        <authorList>
            <person name="Li Y."/>
            <person name="Tan C."/>
            <person name="Li Z."/>
            <person name="Guo J."/>
            <person name="Li S."/>
            <person name="Chen X."/>
            <person name="Wang C."/>
            <person name="Dai X."/>
            <person name="Yang H."/>
            <person name="Song W."/>
            <person name="Hou L."/>
            <person name="Xu J."/>
            <person name="Tong Z."/>
            <person name="Xu A."/>
            <person name="Yuan X."/>
            <person name="Wang W."/>
            <person name="Yang Q."/>
            <person name="Chen L."/>
            <person name="Sun Z."/>
            <person name="Wang K."/>
            <person name="Pan B."/>
            <person name="Chen J."/>
            <person name="Bao Y."/>
            <person name="Liu F."/>
            <person name="Qi X."/>
            <person name="Gang D.R."/>
            <person name="Wen J."/>
            <person name="Li J."/>
        </authorList>
    </citation>
    <scope>NUCLEOTIDE SEQUENCE</scope>
    <source>
        <strain evidence="1">Dzin_1.0</strain>
    </source>
</reference>
<accession>A0A9D5CML5</accession>
<protein>
    <submittedName>
        <fullName evidence="1">Uncharacterized protein</fullName>
    </submittedName>
</protein>
<dbReference type="Proteomes" id="UP001085076">
    <property type="component" value="Miscellaneous, Linkage group lg04"/>
</dbReference>